<feature type="transmembrane region" description="Helical" evidence="9">
    <location>
        <begin position="188"/>
        <end position="209"/>
    </location>
</feature>
<dbReference type="EMBL" id="CP006604">
    <property type="protein sequence ID" value="AHA28184.1"/>
    <property type="molecule type" value="Genomic_DNA"/>
</dbReference>
<proteinExistence type="inferred from homology"/>
<dbReference type="PATRIC" id="fig|1261131.3.peg.815"/>
<dbReference type="InterPro" id="IPR043429">
    <property type="entry name" value="ArtM/GltK/GlnP/TcyL/YhdX-like"/>
</dbReference>
<sequence>MIPEWLNLVIDSFPQLFYATVVFTIPIALISFVLSLIIGLFLAIAWIFFTRKVTFIIYIYVWIFRGTPLLAQLFLIFYGLPHIGIVVSAFNAVVIILTLNFSAYISEVIRSSIMAISRGQWEASYSIGLTLYQTMRHVILPQAAATSIAPLSSEFISILKSTSLASSVTVPELFQISNRIVSTTFQPLIIYLEIVIIYLVLTSLCYLIQIKLESFFTRYTCPDNYRKKMSLKKEKQNFFWLSS</sequence>
<dbReference type="Gene3D" id="1.10.3720.10">
    <property type="entry name" value="MetI-like"/>
    <property type="match status" value="1"/>
</dbReference>
<dbReference type="InterPro" id="IPR000515">
    <property type="entry name" value="MetI-like"/>
</dbReference>
<keyword evidence="6" id="KW-0029">Amino-acid transport</keyword>
<dbReference type="GO" id="GO:0022857">
    <property type="term" value="F:transmembrane transporter activity"/>
    <property type="evidence" value="ECO:0007669"/>
    <property type="project" value="InterPro"/>
</dbReference>
<evidence type="ECO:0000256" key="4">
    <source>
        <dbReference type="ARBA" id="ARBA00022475"/>
    </source>
</evidence>
<evidence type="ECO:0000259" key="10">
    <source>
        <dbReference type="PROSITE" id="PS50928"/>
    </source>
</evidence>
<reference evidence="11 12" key="1">
    <citation type="journal article" date="2014" name="Mol. Plant Microbe Interact.">
        <title>The complete genome sequence of Candidatus Liberibacter americanus, associated with citrus Huanglongbing.</title>
        <authorList>
            <person name="Wulff N.A."/>
            <person name="Zhang S."/>
            <person name="Setubal J.C."/>
            <person name="Almeida N.F."/>
            <person name="Martins E.C."/>
            <person name="Harakava R."/>
            <person name="Kumar D."/>
            <person name="Rangel L.T."/>
            <person name="Foissac X."/>
            <person name="Bove J."/>
            <person name="Gabriel D.W."/>
        </authorList>
    </citation>
    <scope>NUCLEOTIDE SEQUENCE [LARGE SCALE GENOMIC DNA]</scope>
    <source>
        <strain evidence="11 12">Sao Paulo</strain>
    </source>
</reference>
<comment type="similarity">
    <text evidence="2">Belongs to the binding-protein-dependent transport system permease family. HisMQ subfamily.</text>
</comment>
<evidence type="ECO:0000256" key="8">
    <source>
        <dbReference type="ARBA" id="ARBA00023136"/>
    </source>
</evidence>
<dbReference type="PANTHER" id="PTHR30614:SF0">
    <property type="entry name" value="L-CYSTINE TRANSPORT SYSTEM PERMEASE PROTEIN TCYL"/>
    <property type="match status" value="1"/>
</dbReference>
<feature type="transmembrane region" description="Helical" evidence="9">
    <location>
        <begin position="83"/>
        <end position="105"/>
    </location>
</feature>
<dbReference type="SUPFAM" id="SSF161098">
    <property type="entry name" value="MetI-like"/>
    <property type="match status" value="1"/>
</dbReference>
<comment type="subcellular location">
    <subcellularLocation>
        <location evidence="1">Cell inner membrane</location>
        <topology evidence="1">Multi-pass membrane protein</topology>
    </subcellularLocation>
    <subcellularLocation>
        <location evidence="9">Cell membrane</location>
        <topology evidence="9">Multi-pass membrane protein</topology>
    </subcellularLocation>
</comment>
<evidence type="ECO:0000256" key="9">
    <source>
        <dbReference type="RuleBase" id="RU363032"/>
    </source>
</evidence>
<organism evidence="11 12">
    <name type="scientific">Candidatus Liberibacter americanus str. Sao Paulo</name>
    <dbReference type="NCBI Taxonomy" id="1261131"/>
    <lineage>
        <taxon>Bacteria</taxon>
        <taxon>Pseudomonadati</taxon>
        <taxon>Pseudomonadota</taxon>
        <taxon>Alphaproteobacteria</taxon>
        <taxon>Hyphomicrobiales</taxon>
        <taxon>Rhizobiaceae</taxon>
        <taxon>Liberibacter</taxon>
    </lineage>
</organism>
<keyword evidence="8 9" id="KW-0472">Membrane</keyword>
<keyword evidence="5 9" id="KW-0812">Transmembrane</keyword>
<evidence type="ECO:0000256" key="7">
    <source>
        <dbReference type="ARBA" id="ARBA00022989"/>
    </source>
</evidence>
<dbReference type="PANTHER" id="PTHR30614">
    <property type="entry name" value="MEMBRANE COMPONENT OF AMINO ACID ABC TRANSPORTER"/>
    <property type="match status" value="1"/>
</dbReference>
<evidence type="ECO:0000256" key="6">
    <source>
        <dbReference type="ARBA" id="ARBA00022970"/>
    </source>
</evidence>
<protein>
    <submittedName>
        <fullName evidence="11">ABC-type amino acid transport system, permease component</fullName>
    </submittedName>
</protein>
<dbReference type="AlphaFoldDB" id="U6B562"/>
<dbReference type="InterPro" id="IPR010065">
    <property type="entry name" value="AA_ABC_transptr_permease_3TM"/>
</dbReference>
<dbReference type="KEGG" id="lar:lam_845"/>
<dbReference type="Pfam" id="PF00528">
    <property type="entry name" value="BPD_transp_1"/>
    <property type="match status" value="1"/>
</dbReference>
<dbReference type="STRING" id="1261131.lam_845"/>
<dbReference type="NCBIfam" id="TIGR01726">
    <property type="entry name" value="HEQRo_perm_3TM"/>
    <property type="match status" value="1"/>
</dbReference>
<dbReference type="eggNOG" id="COG0765">
    <property type="taxonomic scope" value="Bacteria"/>
</dbReference>
<evidence type="ECO:0000256" key="1">
    <source>
        <dbReference type="ARBA" id="ARBA00004429"/>
    </source>
</evidence>
<evidence type="ECO:0000256" key="2">
    <source>
        <dbReference type="ARBA" id="ARBA00010072"/>
    </source>
</evidence>
<evidence type="ECO:0000313" key="12">
    <source>
        <dbReference type="Proteomes" id="UP000017862"/>
    </source>
</evidence>
<dbReference type="Proteomes" id="UP000017862">
    <property type="component" value="Chromosome"/>
</dbReference>
<dbReference type="HOGENOM" id="CLU_019602_1_4_5"/>
<evidence type="ECO:0000256" key="3">
    <source>
        <dbReference type="ARBA" id="ARBA00022448"/>
    </source>
</evidence>
<dbReference type="PROSITE" id="PS50928">
    <property type="entry name" value="ABC_TM1"/>
    <property type="match status" value="1"/>
</dbReference>
<keyword evidence="4" id="KW-1003">Cell membrane</keyword>
<gene>
    <name evidence="11" type="primary">artM</name>
    <name evidence="11" type="ORF">lam_845</name>
</gene>
<dbReference type="GO" id="GO:0006865">
    <property type="term" value="P:amino acid transport"/>
    <property type="evidence" value="ECO:0007669"/>
    <property type="project" value="UniProtKB-KW"/>
</dbReference>
<dbReference type="CDD" id="cd06261">
    <property type="entry name" value="TM_PBP2"/>
    <property type="match status" value="1"/>
</dbReference>
<evidence type="ECO:0000313" key="11">
    <source>
        <dbReference type="EMBL" id="AHA28184.1"/>
    </source>
</evidence>
<keyword evidence="7 9" id="KW-1133">Transmembrane helix</keyword>
<feature type="transmembrane region" description="Helical" evidence="9">
    <location>
        <begin position="16"/>
        <end position="49"/>
    </location>
</feature>
<feature type="transmembrane region" description="Helical" evidence="9">
    <location>
        <begin position="56"/>
        <end position="77"/>
    </location>
</feature>
<evidence type="ECO:0000256" key="5">
    <source>
        <dbReference type="ARBA" id="ARBA00022692"/>
    </source>
</evidence>
<dbReference type="GO" id="GO:0043190">
    <property type="term" value="C:ATP-binding cassette (ABC) transporter complex"/>
    <property type="evidence" value="ECO:0007669"/>
    <property type="project" value="InterPro"/>
</dbReference>
<keyword evidence="3 9" id="KW-0813">Transport</keyword>
<name>U6B562_9HYPH</name>
<accession>U6B562</accession>
<feature type="domain" description="ABC transmembrane type-1" evidence="10">
    <location>
        <begin position="21"/>
        <end position="209"/>
    </location>
</feature>
<dbReference type="InterPro" id="IPR035906">
    <property type="entry name" value="MetI-like_sf"/>
</dbReference>
<keyword evidence="12" id="KW-1185">Reference proteome</keyword>